<comment type="caution">
    <text evidence="1">The sequence shown here is derived from an EMBL/GenBank/DDBJ whole genome shotgun (WGS) entry which is preliminary data.</text>
</comment>
<evidence type="ECO:0000313" key="1">
    <source>
        <dbReference type="EMBL" id="MDR7119500.1"/>
    </source>
</evidence>
<dbReference type="Pfam" id="PF05147">
    <property type="entry name" value="LANC_like"/>
    <property type="match status" value="1"/>
</dbReference>
<dbReference type="InterPro" id="IPR012341">
    <property type="entry name" value="6hp_glycosidase-like_sf"/>
</dbReference>
<gene>
    <name evidence="1" type="ORF">J2W69_000415</name>
</gene>
<reference evidence="1 2" key="1">
    <citation type="submission" date="2023-07" db="EMBL/GenBank/DDBJ databases">
        <title>Sorghum-associated microbial communities from plants grown in Nebraska, USA.</title>
        <authorList>
            <person name="Schachtman D."/>
        </authorList>
    </citation>
    <scope>NUCLEOTIDE SEQUENCE [LARGE SCALE GENOMIC DNA]</scope>
    <source>
        <strain evidence="1 2">4138</strain>
    </source>
</reference>
<name>A0ABU1VV92_9GAMM</name>
<keyword evidence="2" id="KW-1185">Reference proteome</keyword>
<dbReference type="SUPFAM" id="SSF158745">
    <property type="entry name" value="LanC-like"/>
    <property type="match status" value="1"/>
</dbReference>
<dbReference type="InterPro" id="IPR007822">
    <property type="entry name" value="LANC-like"/>
</dbReference>
<dbReference type="SMART" id="SM01260">
    <property type="entry name" value="LANC_like"/>
    <property type="match status" value="1"/>
</dbReference>
<dbReference type="EMBL" id="JAVDWR010000001">
    <property type="protein sequence ID" value="MDR7119500.1"/>
    <property type="molecule type" value="Genomic_DNA"/>
</dbReference>
<evidence type="ECO:0008006" key="3">
    <source>
        <dbReference type="Google" id="ProtNLM"/>
    </source>
</evidence>
<proteinExistence type="predicted"/>
<sequence length="402" mass="45225">MMLFDKARHEALCGNVWNKDVVQSTIMFIVHDIEKSLLPGSCWPTHPLDAESYPRAGPLWSAYAGAAGTVHALQILRRYGYQIRDLTYLLTRIHESYLRQPDVSVEPGLQLGELGIMLPALLAQPANQELEEKLIRRMEATINLPLYEITSGQSGMMHAALALYRQTGKTIWKDLYIRGATALLESWKYDSKTKEWLWESQVFGVKRCYYGACHGVVGNANILFQGIDLLESECSELILARTVDTLSLSVEQNLDTANWVHYAKPNVKKMLVQWCHGAAGIITAMARTPDTNSGYSHQLDKLLTKAGELVWQAGPLKKGSNICHGTAGNGYAFLYLYHRWGDKIWLDRARKFAMHAIEQCQKDRLSYGQGRYTLWTGDAGLAIYLNHCLYPETAAIPGLDLF</sequence>
<protein>
    <recommendedName>
        <fullName evidence="3">Lanthionine synthetase C-like protein</fullName>
    </recommendedName>
</protein>
<dbReference type="PANTHER" id="PTHR12736">
    <property type="entry name" value="LANC-LIKE PROTEIN"/>
    <property type="match status" value="1"/>
</dbReference>
<dbReference type="PRINTS" id="PR01950">
    <property type="entry name" value="LANCSUPER"/>
</dbReference>
<dbReference type="Proteomes" id="UP001257909">
    <property type="component" value="Unassembled WGS sequence"/>
</dbReference>
<dbReference type="Gene3D" id="1.50.10.10">
    <property type="match status" value="1"/>
</dbReference>
<organism evidence="1 2">
    <name type="scientific">Rheinheimera soli</name>
    <dbReference type="NCBI Taxonomy" id="443616"/>
    <lineage>
        <taxon>Bacteria</taxon>
        <taxon>Pseudomonadati</taxon>
        <taxon>Pseudomonadota</taxon>
        <taxon>Gammaproteobacteria</taxon>
        <taxon>Chromatiales</taxon>
        <taxon>Chromatiaceae</taxon>
        <taxon>Rheinheimera</taxon>
    </lineage>
</organism>
<dbReference type="PANTHER" id="PTHR12736:SF7">
    <property type="entry name" value="LANC-LIKE PROTEIN 3"/>
    <property type="match status" value="1"/>
</dbReference>
<accession>A0ABU1VV92</accession>
<evidence type="ECO:0000313" key="2">
    <source>
        <dbReference type="Proteomes" id="UP001257909"/>
    </source>
</evidence>
<dbReference type="CDD" id="cd04794">
    <property type="entry name" value="euk_LANCL"/>
    <property type="match status" value="1"/>
</dbReference>